<dbReference type="GO" id="GO:0005730">
    <property type="term" value="C:nucleolus"/>
    <property type="evidence" value="ECO:0007669"/>
    <property type="project" value="UniProtKB-SubCell"/>
</dbReference>
<evidence type="ECO:0000313" key="8">
    <source>
        <dbReference type="EMBL" id="QLG71557.1"/>
    </source>
</evidence>
<dbReference type="Proteomes" id="UP000509704">
    <property type="component" value="Chromosome 2"/>
</dbReference>
<dbReference type="EMBL" id="CP058605">
    <property type="protein sequence ID" value="QLG71557.1"/>
    <property type="molecule type" value="Genomic_DNA"/>
</dbReference>
<name>A0A7H9AZF0_ZYGMR</name>
<dbReference type="GO" id="GO:0000176">
    <property type="term" value="C:nuclear exosome (RNase complex)"/>
    <property type="evidence" value="ECO:0007669"/>
    <property type="project" value="UniProtKB-ARBA"/>
</dbReference>
<dbReference type="InterPro" id="IPR020568">
    <property type="entry name" value="Ribosomal_Su5_D2-typ_SF"/>
</dbReference>
<dbReference type="FunFam" id="3.30.230.70:FF:000027">
    <property type="entry name" value="Exosome complex component RRP46"/>
    <property type="match status" value="1"/>
</dbReference>
<comment type="subcellular location">
    <subcellularLocation>
        <location evidence="1">Nucleus</location>
    </subcellularLocation>
</comment>
<keyword evidence="3" id="KW-0698">rRNA processing</keyword>
<dbReference type="PANTHER" id="PTHR11953:SF1">
    <property type="entry name" value="EXOSOME COMPLEX COMPONENT RRP46"/>
    <property type="match status" value="1"/>
</dbReference>
<dbReference type="OrthoDB" id="27298at2759"/>
<evidence type="ECO:0000256" key="5">
    <source>
        <dbReference type="ARBA" id="ARBA00023242"/>
    </source>
</evidence>
<feature type="domain" description="Exoribonuclease phosphorolytic" evidence="7">
    <location>
        <begin position="136"/>
        <end position="200"/>
    </location>
</feature>
<evidence type="ECO:0000256" key="4">
    <source>
        <dbReference type="ARBA" id="ARBA00022835"/>
    </source>
</evidence>
<feature type="domain" description="Exoribonuclease phosphorolytic" evidence="6">
    <location>
        <begin position="5"/>
        <end position="125"/>
    </location>
</feature>
<sequence>MVVQAVTGILNQVDGSSQFESKNTKVICSVTGPIEPKARQELPTRLALEVIVRPARGIPNTREKLIEDKLRAVLTPLIVSYKYPRQLCQITCQILEAGESEEEFSQRELSCCINAAFLALIDAGIALHSMVSSVCLCIAKDTDELVIDPGDDDLRVSRSVHTLALELVKGGSVIQNVLLLDSVGDFTEEQLFEILQNGEQSCVELTKELRRIISDKISEDIVRTHVA</sequence>
<dbReference type="GO" id="GO:0016075">
    <property type="term" value="P:rRNA catabolic process"/>
    <property type="evidence" value="ECO:0007669"/>
    <property type="project" value="TreeGrafter"/>
</dbReference>
<dbReference type="InterPro" id="IPR001247">
    <property type="entry name" value="ExoRNase_PH_dom1"/>
</dbReference>
<dbReference type="GO" id="GO:0000177">
    <property type="term" value="C:cytoplasmic exosome (RNase complex)"/>
    <property type="evidence" value="ECO:0007669"/>
    <property type="project" value="TreeGrafter"/>
</dbReference>
<dbReference type="GeneID" id="59235219"/>
<proteinExistence type="inferred from homology"/>
<dbReference type="InterPro" id="IPR050080">
    <property type="entry name" value="RNase_PH"/>
</dbReference>
<dbReference type="AlphaFoldDB" id="A0A7H9AZF0"/>
<evidence type="ECO:0000256" key="1">
    <source>
        <dbReference type="ARBA" id="ARBA00004123"/>
    </source>
</evidence>
<dbReference type="KEGG" id="zmk:HG535_0B06010"/>
<comment type="similarity">
    <text evidence="2">Belongs to the RNase PH family.</text>
</comment>
<keyword evidence="9" id="KW-1185">Reference proteome</keyword>
<dbReference type="GO" id="GO:0071028">
    <property type="term" value="P:nuclear mRNA surveillance"/>
    <property type="evidence" value="ECO:0007669"/>
    <property type="project" value="TreeGrafter"/>
</dbReference>
<dbReference type="InterPro" id="IPR015847">
    <property type="entry name" value="ExoRNase_PH_dom2"/>
</dbReference>
<gene>
    <name evidence="8" type="ORF">HG535_0B06010</name>
</gene>
<dbReference type="RefSeq" id="XP_037143285.1">
    <property type="nucleotide sequence ID" value="XM_037287390.1"/>
</dbReference>
<keyword evidence="4" id="KW-0271">Exosome</keyword>
<organism evidence="8 9">
    <name type="scientific">Zygotorulaspora mrakii</name>
    <name type="common">Zygosaccharomyces mrakii</name>
    <dbReference type="NCBI Taxonomy" id="42260"/>
    <lineage>
        <taxon>Eukaryota</taxon>
        <taxon>Fungi</taxon>
        <taxon>Dikarya</taxon>
        <taxon>Ascomycota</taxon>
        <taxon>Saccharomycotina</taxon>
        <taxon>Saccharomycetes</taxon>
        <taxon>Saccharomycetales</taxon>
        <taxon>Saccharomycetaceae</taxon>
        <taxon>Zygotorulaspora</taxon>
    </lineage>
</organism>
<dbReference type="PANTHER" id="PTHR11953">
    <property type="entry name" value="EXOSOME COMPLEX COMPONENT"/>
    <property type="match status" value="1"/>
</dbReference>
<dbReference type="Gene3D" id="3.30.230.70">
    <property type="entry name" value="GHMP Kinase, N-terminal domain"/>
    <property type="match status" value="1"/>
</dbReference>
<dbReference type="Pfam" id="PF01138">
    <property type="entry name" value="RNase_PH"/>
    <property type="match status" value="1"/>
</dbReference>
<evidence type="ECO:0000259" key="7">
    <source>
        <dbReference type="Pfam" id="PF03725"/>
    </source>
</evidence>
<accession>A0A7H9AZF0</accession>
<evidence type="ECO:0000256" key="3">
    <source>
        <dbReference type="ARBA" id="ARBA00022552"/>
    </source>
</evidence>
<dbReference type="GO" id="GO:0034475">
    <property type="term" value="P:U4 snRNA 3'-end processing"/>
    <property type="evidence" value="ECO:0007669"/>
    <property type="project" value="TreeGrafter"/>
</dbReference>
<dbReference type="SUPFAM" id="SSF54211">
    <property type="entry name" value="Ribosomal protein S5 domain 2-like"/>
    <property type="match status" value="1"/>
</dbReference>
<dbReference type="GO" id="GO:0000467">
    <property type="term" value="P:exonucleolytic trimming to generate mature 3'-end of 5.8S rRNA from tricistronic rRNA transcript (SSU-rRNA, 5.8S rRNA, LSU-rRNA)"/>
    <property type="evidence" value="ECO:0007669"/>
    <property type="project" value="UniProtKB-ARBA"/>
</dbReference>
<evidence type="ECO:0000313" key="9">
    <source>
        <dbReference type="Proteomes" id="UP000509704"/>
    </source>
</evidence>
<dbReference type="SUPFAM" id="SSF55666">
    <property type="entry name" value="Ribonuclease PH domain 2-like"/>
    <property type="match status" value="1"/>
</dbReference>
<dbReference type="InterPro" id="IPR027408">
    <property type="entry name" value="PNPase/RNase_PH_dom_sf"/>
</dbReference>
<dbReference type="Pfam" id="PF03725">
    <property type="entry name" value="RNase_PH_C"/>
    <property type="match status" value="1"/>
</dbReference>
<keyword evidence="5" id="KW-0539">Nucleus</keyword>
<dbReference type="InterPro" id="IPR036345">
    <property type="entry name" value="ExoRNase_PH_dom2_sf"/>
</dbReference>
<dbReference type="CDD" id="cd11372">
    <property type="entry name" value="RNase_PH_RRP46"/>
    <property type="match status" value="1"/>
</dbReference>
<dbReference type="GO" id="GO:0071038">
    <property type="term" value="P:TRAMP-dependent tRNA surveillance pathway"/>
    <property type="evidence" value="ECO:0007669"/>
    <property type="project" value="UniProtKB-ARBA"/>
</dbReference>
<evidence type="ECO:0000259" key="6">
    <source>
        <dbReference type="Pfam" id="PF01138"/>
    </source>
</evidence>
<protein>
    <submittedName>
        <fullName evidence="8">Uncharacterized protein</fullName>
    </submittedName>
</protein>
<reference evidence="8 9" key="1">
    <citation type="submission" date="2020-07" db="EMBL/GenBank/DDBJ databases">
        <title>The yeast mating-type switching endonuclease HO is a domesticated member of an unorthodox homing genetic element family.</title>
        <authorList>
            <person name="Coughlan A.Y."/>
            <person name="Lombardi L."/>
            <person name="Braun-Galleani S."/>
            <person name="Martos A.R."/>
            <person name="Galeote V."/>
            <person name="Bigey F."/>
            <person name="Dequin S."/>
            <person name="Byrne K.P."/>
            <person name="Wolfe K.H."/>
        </authorList>
    </citation>
    <scope>NUCLEOTIDE SEQUENCE [LARGE SCALE GENOMIC DNA]</scope>
    <source>
        <strain evidence="8 9">NRRL Y-6702</strain>
    </source>
</reference>
<evidence type="ECO:0000256" key="2">
    <source>
        <dbReference type="ARBA" id="ARBA00006678"/>
    </source>
</evidence>
<dbReference type="GO" id="GO:0071051">
    <property type="term" value="P:poly(A)-dependent snoRNA 3'-end processing"/>
    <property type="evidence" value="ECO:0007669"/>
    <property type="project" value="TreeGrafter"/>
</dbReference>
<dbReference type="GO" id="GO:0003723">
    <property type="term" value="F:RNA binding"/>
    <property type="evidence" value="ECO:0007669"/>
    <property type="project" value="TreeGrafter"/>
</dbReference>